<dbReference type="EMBL" id="BAABKO010000007">
    <property type="protein sequence ID" value="GAA4785517.1"/>
    <property type="molecule type" value="Genomic_DNA"/>
</dbReference>
<reference evidence="4" key="1">
    <citation type="journal article" date="2019" name="Int. J. Syst. Evol. Microbiol.">
        <title>The Global Catalogue of Microorganisms (GCM) 10K type strain sequencing project: providing services to taxonomists for standard genome sequencing and annotation.</title>
        <authorList>
            <consortium name="The Broad Institute Genomics Platform"/>
            <consortium name="The Broad Institute Genome Sequencing Center for Infectious Disease"/>
            <person name="Wu L."/>
            <person name="Ma J."/>
        </authorList>
    </citation>
    <scope>NUCLEOTIDE SEQUENCE [LARGE SCALE GENOMIC DNA]</scope>
    <source>
        <strain evidence="4">JCM 18537</strain>
    </source>
</reference>
<dbReference type="PANTHER" id="PTHR30290">
    <property type="entry name" value="PERIPLASMIC BINDING COMPONENT OF ABC TRANSPORTER"/>
    <property type="match status" value="1"/>
</dbReference>
<gene>
    <name evidence="3" type="ORF">GCM10023351_34110</name>
</gene>
<dbReference type="CDD" id="cd08492">
    <property type="entry name" value="PBP2_NikA_DppA_OppA_like_15"/>
    <property type="match status" value="1"/>
</dbReference>
<name>A0ABP9ATP8_9MICO</name>
<dbReference type="PIRSF" id="PIRSF002741">
    <property type="entry name" value="MppA"/>
    <property type="match status" value="1"/>
</dbReference>
<dbReference type="InterPro" id="IPR030678">
    <property type="entry name" value="Peptide/Ni-bd"/>
</dbReference>
<dbReference type="SUPFAM" id="SSF53850">
    <property type="entry name" value="Periplasmic binding protein-like II"/>
    <property type="match status" value="1"/>
</dbReference>
<evidence type="ECO:0000259" key="2">
    <source>
        <dbReference type="Pfam" id="PF00496"/>
    </source>
</evidence>
<dbReference type="Proteomes" id="UP001501645">
    <property type="component" value="Unassembled WGS sequence"/>
</dbReference>
<dbReference type="Pfam" id="PF00496">
    <property type="entry name" value="SBP_bac_5"/>
    <property type="match status" value="1"/>
</dbReference>
<dbReference type="InterPro" id="IPR039424">
    <property type="entry name" value="SBP_5"/>
</dbReference>
<accession>A0ABP9ATP8</accession>
<sequence>MTRRLPRALAAGIGLAAAASLLAGCAGAADQSASAGADSKEGGDIVFLIDSLGDSWIPNNSSISSFQGHIWGHVTDKLVYVDEAGEVSPWVAESWEQNDDATEFTLHLRDDVTFSDGTPLDAEAVVANLDSWAFGDPENGINPIGLFPKTYESAEAVDDTTIAVSFDAPTLGFIPTLGYHGSILLSPETLALPAEEQADLSNDVGSGPFTVESWKEGDSVVLVKRDDYDWGPEALAHDGPAYLDSVTYKLVSESSTRSGAIASNQADVAYNIPPQELGGLADQGFVVSTPRYLGFVNGYRLNASVAPFDDTLVRQAFQHGIDRDEILSTVYTEDWEAAESFIQSNVPEATDHSDAFAYDPELAAQLLDDAGWTEGADGVREKDGERLSLTLYPNPYLVTSEAIDELVAQQLAAIGFDVSIEAYDVVTFGEKVSGNTSLSNYEVTRSFIDVGTVASILTDAENGENWFGVGESDATLNDLRDGIAQATDLDTRAVLVDELQQYVLEQAYFAPLTQIVQRIYVQNPALQGVTYNGVAYANFFTAWLEG</sequence>
<feature type="chain" id="PRO_5045864824" evidence="1">
    <location>
        <begin position="29"/>
        <end position="546"/>
    </location>
</feature>
<dbReference type="Gene3D" id="3.40.190.10">
    <property type="entry name" value="Periplasmic binding protein-like II"/>
    <property type="match status" value="1"/>
</dbReference>
<proteinExistence type="predicted"/>
<comment type="caution">
    <text evidence="3">The sequence shown here is derived from an EMBL/GenBank/DDBJ whole genome shotgun (WGS) entry which is preliminary data.</text>
</comment>
<evidence type="ECO:0000313" key="4">
    <source>
        <dbReference type="Proteomes" id="UP001501645"/>
    </source>
</evidence>
<feature type="signal peptide" evidence="1">
    <location>
        <begin position="1"/>
        <end position="28"/>
    </location>
</feature>
<organism evidence="3 4">
    <name type="scientific">Microbacterium gilvum</name>
    <dbReference type="NCBI Taxonomy" id="1336204"/>
    <lineage>
        <taxon>Bacteria</taxon>
        <taxon>Bacillati</taxon>
        <taxon>Actinomycetota</taxon>
        <taxon>Actinomycetes</taxon>
        <taxon>Micrococcales</taxon>
        <taxon>Microbacteriaceae</taxon>
        <taxon>Microbacterium</taxon>
    </lineage>
</organism>
<evidence type="ECO:0000313" key="3">
    <source>
        <dbReference type="EMBL" id="GAA4785517.1"/>
    </source>
</evidence>
<dbReference type="PROSITE" id="PS51257">
    <property type="entry name" value="PROKAR_LIPOPROTEIN"/>
    <property type="match status" value="1"/>
</dbReference>
<feature type="domain" description="Solute-binding protein family 5" evidence="2">
    <location>
        <begin position="86"/>
        <end position="456"/>
    </location>
</feature>
<protein>
    <submittedName>
        <fullName evidence="3">TIGR04028 family ABC transporter substrate-binding protein</fullName>
    </submittedName>
</protein>
<evidence type="ECO:0000256" key="1">
    <source>
        <dbReference type="SAM" id="SignalP"/>
    </source>
</evidence>
<keyword evidence="4" id="KW-1185">Reference proteome</keyword>
<dbReference type="InterPro" id="IPR000914">
    <property type="entry name" value="SBP_5_dom"/>
</dbReference>
<dbReference type="RefSeq" id="WP_345442078.1">
    <property type="nucleotide sequence ID" value="NZ_BAABKO010000007.1"/>
</dbReference>
<keyword evidence="1" id="KW-0732">Signal</keyword>
<dbReference type="Gene3D" id="3.10.105.10">
    <property type="entry name" value="Dipeptide-binding Protein, Domain 3"/>
    <property type="match status" value="1"/>
</dbReference>